<dbReference type="InterPro" id="IPR002035">
    <property type="entry name" value="VWF_A"/>
</dbReference>
<dbReference type="Gene3D" id="3.40.50.410">
    <property type="entry name" value="von Willebrand factor, type A domain"/>
    <property type="match status" value="1"/>
</dbReference>
<feature type="domain" description="VWFA" evidence="3">
    <location>
        <begin position="168"/>
        <end position="358"/>
    </location>
</feature>
<organism evidence="4 5">
    <name type="scientific">Bacillus salacetis</name>
    <dbReference type="NCBI Taxonomy" id="2315464"/>
    <lineage>
        <taxon>Bacteria</taxon>
        <taxon>Bacillati</taxon>
        <taxon>Bacillota</taxon>
        <taxon>Bacilli</taxon>
        <taxon>Bacillales</taxon>
        <taxon>Bacillaceae</taxon>
        <taxon>Bacillus</taxon>
    </lineage>
</organism>
<dbReference type="OrthoDB" id="9783818at2"/>
<feature type="compositionally biased region" description="Basic and acidic residues" evidence="1">
    <location>
        <begin position="28"/>
        <end position="39"/>
    </location>
</feature>
<dbReference type="PROSITE" id="PS51257">
    <property type="entry name" value="PROKAR_LIPOPROTEIN"/>
    <property type="match status" value="1"/>
</dbReference>
<dbReference type="Pfam" id="PF00092">
    <property type="entry name" value="VWA"/>
    <property type="match status" value="1"/>
</dbReference>
<comment type="caution">
    <text evidence="4">The sequence shown here is derived from an EMBL/GenBank/DDBJ whole genome shotgun (WGS) entry which is preliminary data.</text>
</comment>
<evidence type="ECO:0000256" key="1">
    <source>
        <dbReference type="SAM" id="MobiDB-lite"/>
    </source>
</evidence>
<feature type="region of interest" description="Disordered" evidence="1">
    <location>
        <begin position="21"/>
        <end position="57"/>
    </location>
</feature>
<evidence type="ECO:0000313" key="4">
    <source>
        <dbReference type="EMBL" id="RIW32505.1"/>
    </source>
</evidence>
<name>A0A3A1R1P3_9BACI</name>
<dbReference type="PROSITE" id="PS50234">
    <property type="entry name" value="VWFA"/>
    <property type="match status" value="1"/>
</dbReference>
<accession>A0A3A1R1P3</accession>
<protein>
    <submittedName>
        <fullName evidence="4">VWA domain-containing protein</fullName>
    </submittedName>
</protein>
<feature type="chain" id="PRO_5038655085" evidence="2">
    <location>
        <begin position="21"/>
        <end position="467"/>
    </location>
</feature>
<dbReference type="InterPro" id="IPR036465">
    <property type="entry name" value="vWFA_dom_sf"/>
</dbReference>
<dbReference type="RefSeq" id="WP_119547348.1">
    <property type="nucleotide sequence ID" value="NZ_QXIR01000017.1"/>
</dbReference>
<gene>
    <name evidence="4" type="ORF">D3H55_13035</name>
</gene>
<evidence type="ECO:0000256" key="2">
    <source>
        <dbReference type="SAM" id="SignalP"/>
    </source>
</evidence>
<reference evidence="4 5" key="1">
    <citation type="submission" date="2018-09" db="EMBL/GenBank/DDBJ databases">
        <title>Bacillus saliacetes sp. nov., isolated from Thai shrimp paste (Ka-pi).</title>
        <authorList>
            <person name="Daroonpunt R."/>
            <person name="Tanasupawat S."/>
            <person name="Yiamsombut S."/>
        </authorList>
    </citation>
    <scope>NUCLEOTIDE SEQUENCE [LARGE SCALE GENOMIC DNA]</scope>
    <source>
        <strain evidence="4 5">SKP7-4</strain>
    </source>
</reference>
<feature type="compositionally biased region" description="Acidic residues" evidence="1">
    <location>
        <begin position="40"/>
        <end position="53"/>
    </location>
</feature>
<dbReference type="AlphaFoldDB" id="A0A3A1R1P3"/>
<dbReference type="SMART" id="SM00327">
    <property type="entry name" value="VWA"/>
    <property type="match status" value="1"/>
</dbReference>
<sequence>MKSLKLIVMFLILFAAGCSSNEKGTASVEKKQDDVKTEETANEQSEDAEEETDPVWPGAFEGSENAFAFPISLAEAEEQQKGIWWEKIEDEDLSEEDLNSSVAVLLKAISNEEDDRRANLIKQFISDSFFPDLPPMSEFQPRGKINLEEVEEQSSIKLNGREMKEKINIAIILDASGSMKAVQNGKTLMDIAKESIQDFTSNLPENAQISLTVYGHKGTGNDEDKELSCNGIEEVYPLGRYEKDQFSSELQNINPSGWTSMGKSLEQVGEKLKQQTDSTNVIYLVSDGKETCDGNPAEAAKALAGSNIEPIINVIGLAVTKEDASELENIAKSGDGRYINAKTQQDLDQEFQESTDTIGQWSDWFEQNSKESSDQLQEDQERLIELNDETVSRLGTFLDTGRKVLIELNQQELLGDEVYSNVFNALEDFYNTMYHEKDSLYQQKFGEIEDTFNSTRKEMEDKFDEGS</sequence>
<dbReference type="SUPFAM" id="SSF53300">
    <property type="entry name" value="vWA-like"/>
    <property type="match status" value="1"/>
</dbReference>
<feature type="signal peptide" evidence="2">
    <location>
        <begin position="1"/>
        <end position="20"/>
    </location>
</feature>
<dbReference type="Proteomes" id="UP000265801">
    <property type="component" value="Unassembled WGS sequence"/>
</dbReference>
<evidence type="ECO:0000259" key="3">
    <source>
        <dbReference type="PROSITE" id="PS50234"/>
    </source>
</evidence>
<keyword evidence="2" id="KW-0732">Signal</keyword>
<dbReference type="EMBL" id="QXIR01000017">
    <property type="protein sequence ID" value="RIW32505.1"/>
    <property type="molecule type" value="Genomic_DNA"/>
</dbReference>
<proteinExistence type="predicted"/>
<keyword evidence="5" id="KW-1185">Reference proteome</keyword>
<evidence type="ECO:0000313" key="5">
    <source>
        <dbReference type="Proteomes" id="UP000265801"/>
    </source>
</evidence>